<feature type="non-terminal residue" evidence="1">
    <location>
        <position position="1"/>
    </location>
</feature>
<sequence length="28" mass="2983">TADIKFSIKSAQPPHHHLADALTDAAIN</sequence>
<keyword evidence="1" id="KW-0255">Endonuclease</keyword>
<organism evidence="1 2">
    <name type="scientific">Salmonella enterica subsp. enterica serovar Wilhelmsburg</name>
    <dbReference type="NCBI Taxonomy" id="1960126"/>
    <lineage>
        <taxon>Bacteria</taxon>
        <taxon>Pseudomonadati</taxon>
        <taxon>Pseudomonadota</taxon>
        <taxon>Gammaproteobacteria</taxon>
        <taxon>Enterobacterales</taxon>
        <taxon>Enterobacteriaceae</taxon>
        <taxon>Salmonella</taxon>
    </lineage>
</organism>
<dbReference type="Proteomes" id="UP000298491">
    <property type="component" value="Unassembled WGS sequence"/>
</dbReference>
<dbReference type="AlphaFoldDB" id="A0A659PUV1"/>
<proteinExistence type="predicted"/>
<accession>A0A659PUV1</accession>
<name>A0A659PUV1_SALET</name>
<gene>
    <name evidence="1" type="ORF">C9F09_26210</name>
</gene>
<keyword evidence="1" id="KW-0378">Hydrolase</keyword>
<keyword evidence="1" id="KW-0540">Nuclease</keyword>
<protein>
    <submittedName>
        <fullName evidence="1">Restriction endonuclease subunit S</fullName>
    </submittedName>
</protein>
<dbReference type="EMBL" id="PYKB01001509">
    <property type="protein sequence ID" value="TGC77042.1"/>
    <property type="molecule type" value="Genomic_DNA"/>
</dbReference>
<evidence type="ECO:0000313" key="1">
    <source>
        <dbReference type="EMBL" id="TGC77042.1"/>
    </source>
</evidence>
<evidence type="ECO:0000313" key="2">
    <source>
        <dbReference type="Proteomes" id="UP000298491"/>
    </source>
</evidence>
<comment type="caution">
    <text evidence="1">The sequence shown here is derived from an EMBL/GenBank/DDBJ whole genome shotgun (WGS) entry which is preliminary data.</text>
</comment>
<dbReference type="GO" id="GO:0004519">
    <property type="term" value="F:endonuclease activity"/>
    <property type="evidence" value="ECO:0007669"/>
    <property type="project" value="UniProtKB-KW"/>
</dbReference>
<reference evidence="1 2" key="1">
    <citation type="submission" date="2018-03" db="EMBL/GenBank/DDBJ databases">
        <title>Non-Typhoidal Salmonella genome sequencing and assembly.</title>
        <authorList>
            <person name="Matchawe C."/>
        </authorList>
    </citation>
    <scope>NUCLEOTIDE SEQUENCE [LARGE SCALE GENOMIC DNA]</scope>
    <source>
        <strain evidence="1 2">35dea</strain>
    </source>
</reference>